<evidence type="ECO:0000256" key="3">
    <source>
        <dbReference type="ARBA" id="ARBA00022729"/>
    </source>
</evidence>
<name>A0AAP4WZR9_9GAMM</name>
<dbReference type="Pfam" id="PF00497">
    <property type="entry name" value="SBP_bac_3"/>
    <property type="match status" value="1"/>
</dbReference>
<accession>A0AAP4WZR9</accession>
<dbReference type="PROSITE" id="PS01039">
    <property type="entry name" value="SBP_BACTERIAL_3"/>
    <property type="match status" value="1"/>
</dbReference>
<dbReference type="GO" id="GO:0030313">
    <property type="term" value="C:cell envelope"/>
    <property type="evidence" value="ECO:0007669"/>
    <property type="project" value="UniProtKB-SubCell"/>
</dbReference>
<dbReference type="RefSeq" id="WP_205741690.1">
    <property type="nucleotide sequence ID" value="NZ_JAUORK010000003.1"/>
</dbReference>
<reference evidence="7" key="1">
    <citation type="submission" date="2023-07" db="EMBL/GenBank/DDBJ databases">
        <title>Genome content predicts the carbon catabolic preferences of heterotrophic bacteria.</title>
        <authorList>
            <person name="Gralka M."/>
        </authorList>
    </citation>
    <scope>NUCLEOTIDE SEQUENCE</scope>
    <source>
        <strain evidence="7">C2R13</strain>
    </source>
</reference>
<comment type="subcellular location">
    <subcellularLocation>
        <location evidence="1">Cell envelope</location>
    </subcellularLocation>
</comment>
<comment type="caution">
    <text evidence="7">The sequence shown here is derived from an EMBL/GenBank/DDBJ whole genome shotgun (WGS) entry which is preliminary data.</text>
</comment>
<evidence type="ECO:0000259" key="6">
    <source>
        <dbReference type="SMART" id="SM00062"/>
    </source>
</evidence>
<dbReference type="PANTHER" id="PTHR35936:SF19">
    <property type="entry name" value="AMINO-ACID-BINDING PROTEIN YXEM-RELATED"/>
    <property type="match status" value="1"/>
</dbReference>
<gene>
    <name evidence="7" type="ORF">Q4535_04055</name>
</gene>
<sequence>MTPNAEQPMRTASRRALSAAILGGATAAGLSLAFAMPAAASDALSDSTLSRVQQGQVLKVCTTGDYAPFSHREDNGDFEGIDIDMAASLAKSLGATVQTVPTSWPTLMEDFTSGKCDIAMSGISVKLDRQAQAYFSQPYQTGGKTPIVRCEDVDKYQTVAQINQPSVRITVNPGGTNERFANEFLSDATRVAHNDNRTIFNNIIEDRADVMVTDAIETQLQASRHPELCSVHPDSPFTFSQKGYLLPLGDNIWKAYVDQWLTQMQGTGEQAAIFDKWING</sequence>
<dbReference type="AlphaFoldDB" id="A0AAP4WZR9"/>
<dbReference type="SMART" id="SM00062">
    <property type="entry name" value="PBPb"/>
    <property type="match status" value="1"/>
</dbReference>
<evidence type="ECO:0000256" key="2">
    <source>
        <dbReference type="ARBA" id="ARBA00010333"/>
    </source>
</evidence>
<dbReference type="InterPro" id="IPR006311">
    <property type="entry name" value="TAT_signal"/>
</dbReference>
<evidence type="ECO:0000256" key="5">
    <source>
        <dbReference type="SAM" id="SignalP"/>
    </source>
</evidence>
<feature type="chain" id="PRO_5042847209" evidence="5">
    <location>
        <begin position="41"/>
        <end position="280"/>
    </location>
</feature>
<dbReference type="Gene3D" id="3.40.190.10">
    <property type="entry name" value="Periplasmic binding protein-like II"/>
    <property type="match status" value="2"/>
</dbReference>
<comment type="similarity">
    <text evidence="2 4">Belongs to the bacterial solute-binding protein 3 family.</text>
</comment>
<organism evidence="7 8">
    <name type="scientific">Cobetia amphilecti</name>
    <dbReference type="NCBI Taxonomy" id="1055104"/>
    <lineage>
        <taxon>Bacteria</taxon>
        <taxon>Pseudomonadati</taxon>
        <taxon>Pseudomonadota</taxon>
        <taxon>Gammaproteobacteria</taxon>
        <taxon>Oceanospirillales</taxon>
        <taxon>Halomonadaceae</taxon>
        <taxon>Cobetia</taxon>
    </lineage>
</organism>
<dbReference type="EMBL" id="JAUORK010000003">
    <property type="protein sequence ID" value="MDO6671286.1"/>
    <property type="molecule type" value="Genomic_DNA"/>
</dbReference>
<evidence type="ECO:0000256" key="4">
    <source>
        <dbReference type="RuleBase" id="RU003744"/>
    </source>
</evidence>
<dbReference type="Proteomes" id="UP001170481">
    <property type="component" value="Unassembled WGS sequence"/>
</dbReference>
<dbReference type="InterPro" id="IPR001638">
    <property type="entry name" value="Solute-binding_3/MltF_N"/>
</dbReference>
<evidence type="ECO:0000313" key="7">
    <source>
        <dbReference type="EMBL" id="MDO6671286.1"/>
    </source>
</evidence>
<dbReference type="PROSITE" id="PS51318">
    <property type="entry name" value="TAT"/>
    <property type="match status" value="1"/>
</dbReference>
<protein>
    <submittedName>
        <fullName evidence="7">Transporter substrate-binding domain-containing protein</fullName>
    </submittedName>
</protein>
<proteinExistence type="inferred from homology"/>
<feature type="signal peptide" evidence="5">
    <location>
        <begin position="1"/>
        <end position="40"/>
    </location>
</feature>
<feature type="domain" description="Solute-binding protein family 3/N-terminal" evidence="6">
    <location>
        <begin position="57"/>
        <end position="280"/>
    </location>
</feature>
<evidence type="ECO:0000256" key="1">
    <source>
        <dbReference type="ARBA" id="ARBA00004196"/>
    </source>
</evidence>
<evidence type="ECO:0000313" key="8">
    <source>
        <dbReference type="Proteomes" id="UP001170481"/>
    </source>
</evidence>
<dbReference type="SUPFAM" id="SSF53850">
    <property type="entry name" value="Periplasmic binding protein-like II"/>
    <property type="match status" value="1"/>
</dbReference>
<dbReference type="PANTHER" id="PTHR35936">
    <property type="entry name" value="MEMBRANE-BOUND LYTIC MUREIN TRANSGLYCOSYLASE F"/>
    <property type="match status" value="1"/>
</dbReference>
<dbReference type="InterPro" id="IPR018313">
    <property type="entry name" value="SBP_3_CS"/>
</dbReference>
<keyword evidence="3 5" id="KW-0732">Signal</keyword>